<dbReference type="AlphaFoldDB" id="A0A2U1B8G6"/>
<reference evidence="5 6" key="1">
    <citation type="submission" date="2018-04" db="EMBL/GenBank/DDBJ databases">
        <title>Genomic Encyclopedia of Type Strains, Phase IV (KMG-IV): sequencing the most valuable type-strain genomes for metagenomic binning, comparative biology and taxonomic classification.</title>
        <authorList>
            <person name="Goeker M."/>
        </authorList>
    </citation>
    <scope>NUCLEOTIDE SEQUENCE [LARGE SCALE GENOMIC DNA]</scope>
    <source>
        <strain evidence="5 6">DSM 14823</strain>
    </source>
</reference>
<proteinExistence type="inferred from homology"/>
<dbReference type="EMBL" id="QEKH01000004">
    <property type="protein sequence ID" value="PVY44956.1"/>
    <property type="molecule type" value="Genomic_DNA"/>
</dbReference>
<dbReference type="Gene3D" id="1.10.443.10">
    <property type="entry name" value="Intergrase catalytic core"/>
    <property type="match status" value="1"/>
</dbReference>
<keyword evidence="6" id="KW-1185">Reference proteome</keyword>
<comment type="similarity">
    <text evidence="1">Belongs to the 'phage' integrase family.</text>
</comment>
<feature type="domain" description="Tyr recombinase" evidence="4">
    <location>
        <begin position="191"/>
        <end position="392"/>
    </location>
</feature>
<dbReference type="RefSeq" id="WP_133245049.1">
    <property type="nucleotide sequence ID" value="NZ_CABMMC010000051.1"/>
</dbReference>
<accession>A0A2U1B8G6</accession>
<dbReference type="Proteomes" id="UP000245959">
    <property type="component" value="Unassembled WGS sequence"/>
</dbReference>
<dbReference type="GO" id="GO:0015074">
    <property type="term" value="P:DNA integration"/>
    <property type="evidence" value="ECO:0007669"/>
    <property type="project" value="InterPro"/>
</dbReference>
<dbReference type="GeneID" id="78294271"/>
<evidence type="ECO:0000313" key="6">
    <source>
        <dbReference type="Proteomes" id="UP000245959"/>
    </source>
</evidence>
<name>A0A2U1B8G6_9BACT</name>
<dbReference type="GO" id="GO:0003677">
    <property type="term" value="F:DNA binding"/>
    <property type="evidence" value="ECO:0007669"/>
    <property type="project" value="UniProtKB-KW"/>
</dbReference>
<dbReference type="InterPro" id="IPR025269">
    <property type="entry name" value="SAM-like_dom"/>
</dbReference>
<evidence type="ECO:0000259" key="4">
    <source>
        <dbReference type="PROSITE" id="PS51898"/>
    </source>
</evidence>
<organism evidence="5 6">
    <name type="scientific">Victivallis vadensis</name>
    <dbReference type="NCBI Taxonomy" id="172901"/>
    <lineage>
        <taxon>Bacteria</taxon>
        <taxon>Pseudomonadati</taxon>
        <taxon>Lentisphaerota</taxon>
        <taxon>Lentisphaeria</taxon>
        <taxon>Victivallales</taxon>
        <taxon>Victivallaceae</taxon>
        <taxon>Victivallis</taxon>
    </lineage>
</organism>
<evidence type="ECO:0000313" key="5">
    <source>
        <dbReference type="EMBL" id="PVY44956.1"/>
    </source>
</evidence>
<dbReference type="OrthoDB" id="179876at2"/>
<dbReference type="InterPro" id="IPR013762">
    <property type="entry name" value="Integrase-like_cat_sf"/>
</dbReference>
<dbReference type="SUPFAM" id="SSF56349">
    <property type="entry name" value="DNA breaking-rejoining enzymes"/>
    <property type="match status" value="1"/>
</dbReference>
<dbReference type="CDD" id="cd00397">
    <property type="entry name" value="DNA_BRE_C"/>
    <property type="match status" value="1"/>
</dbReference>
<dbReference type="GO" id="GO:0006310">
    <property type="term" value="P:DNA recombination"/>
    <property type="evidence" value="ECO:0007669"/>
    <property type="project" value="UniProtKB-KW"/>
</dbReference>
<dbReference type="Pfam" id="PF13102">
    <property type="entry name" value="Phage_int_SAM_5"/>
    <property type="match status" value="1"/>
</dbReference>
<evidence type="ECO:0000256" key="2">
    <source>
        <dbReference type="ARBA" id="ARBA00023125"/>
    </source>
</evidence>
<dbReference type="Gene3D" id="1.10.150.130">
    <property type="match status" value="1"/>
</dbReference>
<dbReference type="InterPro" id="IPR002104">
    <property type="entry name" value="Integrase_catalytic"/>
</dbReference>
<keyword evidence="3" id="KW-0233">DNA recombination</keyword>
<gene>
    <name evidence="5" type="ORF">C8D82_104101</name>
</gene>
<protein>
    <submittedName>
        <fullName evidence="5">Site-specific recombinase XerD</fullName>
    </submittedName>
</protein>
<evidence type="ECO:0000256" key="3">
    <source>
        <dbReference type="ARBA" id="ARBA00023172"/>
    </source>
</evidence>
<dbReference type="InterPro" id="IPR011010">
    <property type="entry name" value="DNA_brk_join_enz"/>
</dbReference>
<dbReference type="Pfam" id="PF00589">
    <property type="entry name" value="Phage_integrase"/>
    <property type="match status" value="1"/>
</dbReference>
<dbReference type="PROSITE" id="PS51898">
    <property type="entry name" value="TYR_RECOMBINASE"/>
    <property type="match status" value="1"/>
</dbReference>
<dbReference type="InterPro" id="IPR050090">
    <property type="entry name" value="Tyrosine_recombinase_XerCD"/>
</dbReference>
<dbReference type="InterPro" id="IPR010998">
    <property type="entry name" value="Integrase_recombinase_N"/>
</dbReference>
<comment type="caution">
    <text evidence="5">The sequence shown here is derived from an EMBL/GenBank/DDBJ whole genome shotgun (WGS) entry which is preliminary data.</text>
</comment>
<evidence type="ECO:0000256" key="1">
    <source>
        <dbReference type="ARBA" id="ARBA00008857"/>
    </source>
</evidence>
<keyword evidence="2" id="KW-0238">DNA-binding</keyword>
<sequence>MAKKSLRLSVGSIFTKGPGKIYFYRYQLDGHRKTVSLQTTNRAEAVKKAEALLPIIKATSTEVIAAHVQQARGLSSPIRELSLDGVWDYYSTHPERATPATVNEQIQYHTTLDEFIRFIGNPQMEVGKISSQHTEKFAQYLKSTGIAVCTHNRKIKRLRKIFSTLGEFRDAENPFRTILFRREREEQGLGVRRLAFNREQERQLLEVLDDPQYRVMNKPEIRVIYHLGMYTGQRLKDCVLLQWRSIDLERRRIWVKQFKTGKEVTIPIADKLLSVLLEARQWQSNDYVCPQTAERYNHLDKTGKNIGNNLVNLDVLRVIRWIGVEPSVAVPGRKRKVTQYGFHSLRHTFASHCAEAGVPKAVLLSILGTDSEIADKYYTHIGEEAQLKAIEAVTGTEVSSAQERIRQALAFLAALPPSPEREKLEAILKPA</sequence>
<dbReference type="PANTHER" id="PTHR30349">
    <property type="entry name" value="PHAGE INTEGRASE-RELATED"/>
    <property type="match status" value="1"/>
</dbReference>
<dbReference type="PANTHER" id="PTHR30349:SF64">
    <property type="entry name" value="PROPHAGE INTEGRASE INTD-RELATED"/>
    <property type="match status" value="1"/>
</dbReference>